<name>A0A6J4RSR4_9ACTN</name>
<evidence type="ECO:0000313" key="1">
    <source>
        <dbReference type="EMBL" id="CAA9475161.1"/>
    </source>
</evidence>
<organism evidence="1">
    <name type="scientific">uncultured Rubrobacteraceae bacterium</name>
    <dbReference type="NCBI Taxonomy" id="349277"/>
    <lineage>
        <taxon>Bacteria</taxon>
        <taxon>Bacillati</taxon>
        <taxon>Actinomycetota</taxon>
        <taxon>Rubrobacteria</taxon>
        <taxon>Rubrobacterales</taxon>
        <taxon>Rubrobacteraceae</taxon>
        <taxon>environmental samples</taxon>
    </lineage>
</organism>
<dbReference type="EMBL" id="CADCVI010000148">
    <property type="protein sequence ID" value="CAA9475161.1"/>
    <property type="molecule type" value="Genomic_DNA"/>
</dbReference>
<proteinExistence type="predicted"/>
<dbReference type="AlphaFoldDB" id="A0A6J4RSR4"/>
<gene>
    <name evidence="1" type="ORF">AVDCRST_MAG25-2349</name>
</gene>
<accession>A0A6J4RSR4</accession>
<protein>
    <submittedName>
        <fullName evidence="1">Uncharacterized protein</fullName>
    </submittedName>
</protein>
<sequence length="45" mass="5277">MRLTNLQDLEYRDVYIGTAFRDARLKLRDTLSKRRAIVGKTLLVP</sequence>
<reference evidence="1" key="1">
    <citation type="submission" date="2020-02" db="EMBL/GenBank/DDBJ databases">
        <authorList>
            <person name="Meier V. D."/>
        </authorList>
    </citation>
    <scope>NUCLEOTIDE SEQUENCE</scope>
    <source>
        <strain evidence="1">AVDCRST_MAG25</strain>
    </source>
</reference>